<comment type="caution">
    <text evidence="4">The sequence shown here is derived from an EMBL/GenBank/DDBJ whole genome shotgun (WGS) entry which is preliminary data.</text>
</comment>
<evidence type="ECO:0000259" key="3">
    <source>
        <dbReference type="PROSITE" id="PS50846"/>
    </source>
</evidence>
<dbReference type="Pfam" id="PF03227">
    <property type="entry name" value="GILT"/>
    <property type="match status" value="1"/>
</dbReference>
<reference evidence="4 5" key="1">
    <citation type="journal article" date="2016" name="Nat. Commun.">
        <title>Thousands of microbial genomes shed light on interconnected biogeochemical processes in an aquifer system.</title>
        <authorList>
            <person name="Anantharaman K."/>
            <person name="Brown C.T."/>
            <person name="Hug L.A."/>
            <person name="Sharon I."/>
            <person name="Castelle C.J."/>
            <person name="Probst A.J."/>
            <person name="Thomas B.C."/>
            <person name="Singh A."/>
            <person name="Wilkins M.J."/>
            <person name="Karaoz U."/>
            <person name="Brodie E.L."/>
            <person name="Williams K.H."/>
            <person name="Hubbard S.S."/>
            <person name="Banfield J.F."/>
        </authorList>
    </citation>
    <scope>NUCLEOTIDE SEQUENCE [LARGE SCALE GENOMIC DNA]</scope>
</reference>
<dbReference type="SUPFAM" id="SSF52833">
    <property type="entry name" value="Thioredoxin-like"/>
    <property type="match status" value="1"/>
</dbReference>
<keyword evidence="2" id="KW-0325">Glycoprotein</keyword>
<dbReference type="PROSITE" id="PS50846">
    <property type="entry name" value="HMA_2"/>
    <property type="match status" value="2"/>
</dbReference>
<dbReference type="CDD" id="cd00371">
    <property type="entry name" value="HMA"/>
    <property type="match status" value="1"/>
</dbReference>
<dbReference type="GO" id="GO:0016671">
    <property type="term" value="F:oxidoreductase activity, acting on a sulfur group of donors, disulfide as acceptor"/>
    <property type="evidence" value="ECO:0007669"/>
    <property type="project" value="InterPro"/>
</dbReference>
<dbReference type="PANTHER" id="PTHR46594:SF4">
    <property type="entry name" value="P-TYPE CATION-TRANSPORTING ATPASE"/>
    <property type="match status" value="1"/>
</dbReference>
<proteinExistence type="predicted"/>
<accession>A0A1G2JE01</accession>
<dbReference type="Proteomes" id="UP000177751">
    <property type="component" value="Unassembled WGS sequence"/>
</dbReference>
<dbReference type="Gene3D" id="3.40.30.10">
    <property type="entry name" value="Glutaredoxin"/>
    <property type="match status" value="1"/>
</dbReference>
<feature type="domain" description="HMA" evidence="3">
    <location>
        <begin position="2"/>
        <end position="71"/>
    </location>
</feature>
<evidence type="ECO:0000256" key="1">
    <source>
        <dbReference type="ARBA" id="ARBA00022723"/>
    </source>
</evidence>
<dbReference type="Pfam" id="PF00403">
    <property type="entry name" value="HMA"/>
    <property type="match status" value="2"/>
</dbReference>
<dbReference type="InterPro" id="IPR004911">
    <property type="entry name" value="Interferon-induced_GILT"/>
</dbReference>
<dbReference type="SUPFAM" id="SSF55008">
    <property type="entry name" value="HMA, heavy metal-associated domain"/>
    <property type="match status" value="2"/>
</dbReference>
<dbReference type="EMBL" id="MHPP01000014">
    <property type="protein sequence ID" value="OGZ84640.1"/>
    <property type="molecule type" value="Genomic_DNA"/>
</dbReference>
<dbReference type="NCBIfam" id="TIGR00003">
    <property type="entry name" value="copper ion binding protein"/>
    <property type="match status" value="2"/>
</dbReference>
<dbReference type="AlphaFoldDB" id="A0A1G2JE01"/>
<dbReference type="PANTHER" id="PTHR46594">
    <property type="entry name" value="P-TYPE CATION-TRANSPORTING ATPASE"/>
    <property type="match status" value="1"/>
</dbReference>
<dbReference type="STRING" id="1802229.A2401_01160"/>
<evidence type="ECO:0000313" key="5">
    <source>
        <dbReference type="Proteomes" id="UP000177751"/>
    </source>
</evidence>
<organism evidence="4 5">
    <name type="scientific">Candidatus Staskawiczbacteria bacterium RIFOXYC1_FULL_38_18</name>
    <dbReference type="NCBI Taxonomy" id="1802229"/>
    <lineage>
        <taxon>Bacteria</taxon>
        <taxon>Candidatus Staskawicziibacteriota</taxon>
    </lineage>
</organism>
<protein>
    <recommendedName>
        <fullName evidence="3">HMA domain-containing protein</fullName>
    </recommendedName>
</protein>
<dbReference type="InterPro" id="IPR036249">
    <property type="entry name" value="Thioredoxin-like_sf"/>
</dbReference>
<dbReference type="InterPro" id="IPR006122">
    <property type="entry name" value="HMA_Cu_ion-bd"/>
</dbReference>
<evidence type="ECO:0000256" key="2">
    <source>
        <dbReference type="ARBA" id="ARBA00023180"/>
    </source>
</evidence>
<feature type="domain" description="HMA" evidence="3">
    <location>
        <begin position="94"/>
        <end position="160"/>
    </location>
</feature>
<sequence length="440" mass="48782">MKKTKFKIQGIKCSNCSLLIEERLRNVNGVVRVKVDQTSNKGVVIYDEQKITESDIYQAIESINDFHLEKIEEAITPVPKILETENKGYDLGIKKAKFRIRGLKCNSCVLLIEGRLKSKDGVVKVKVDQTSNKGVVIYDEQKITEQDIYQAIEEIGGFKVEKIEDGAENSVENINYDNPSIVKEEKPPIETSATKKVFVAAVVLVLIFQLFTFGNKNNQGSRAKESVKNTVVQEQQVNNNQQAPAVKTAEKNDNPVLEAYVVSRCPFGIQMQRVMADVIKNIPSSAQYMKVRYMGSVSNGIITAMHGNAEAQENLRQICLREEQPTKYWPYVSCQMKGSGQEVACEKPSGVDSSKLSACVSDVSRGLAYAQKDFDLNSKYQIQGSPTLILNGQQVSEFNFGGRTSDAVKNVICNGFNSQPEFCSTKLTTANAAASFSATY</sequence>
<name>A0A1G2JE01_9BACT</name>
<dbReference type="FunFam" id="3.30.70.100:FF:000001">
    <property type="entry name" value="ATPase copper transporting beta"/>
    <property type="match status" value="1"/>
</dbReference>
<keyword evidence="1" id="KW-0479">Metal-binding</keyword>
<dbReference type="Gene3D" id="3.30.70.100">
    <property type="match status" value="2"/>
</dbReference>
<gene>
    <name evidence="4" type="ORF">A2401_01160</name>
</gene>
<evidence type="ECO:0000313" key="4">
    <source>
        <dbReference type="EMBL" id="OGZ84640.1"/>
    </source>
</evidence>
<dbReference type="GO" id="GO:0005507">
    <property type="term" value="F:copper ion binding"/>
    <property type="evidence" value="ECO:0007669"/>
    <property type="project" value="InterPro"/>
</dbReference>
<dbReference type="InterPro" id="IPR036163">
    <property type="entry name" value="HMA_dom_sf"/>
</dbReference>
<dbReference type="InterPro" id="IPR006121">
    <property type="entry name" value="HMA_dom"/>
</dbReference>